<keyword evidence="1" id="KW-0472">Membrane</keyword>
<sequence>MAKQQKKTSRSLFYRISAWLHLWLGLISGIVVVVVSLTAAALSFEHELRVWLQPYQTVADTGKEFLPPSVLSQAVKDKYGFPSVYAVSYQGRTRSAIVPYYANRKDYQVVYVNPYTAEVLHNQHLNDDFFRIMLMGHYQLWLPRNIGKPVVAYSTLIFVITLVTGLVLWWPKKWTSATRNRSFFLNFKASLKRINYDLHNVLGFYALLVALVLGLTGMVYGMKWFSDTVYWVGSGGQTLTLERPVSDTTLLAQGAGAEEDVLFTQLQRRQVDLQANNVSITYPFSKAGAWGVEVNPKPGTRFLAQTDYYEQHSLKKLHTKPPFPHGNGGDKLMQLNYDLHVGSIGGIWTKIIAFLACIISGSLPITGFIVWWGKKKKGKLRGKKERMPENRELVTADAAAPAKRRVRKVVRS</sequence>
<organism evidence="2 3">
    <name type="scientific">Pontibacter qinzhouensis</name>
    <dbReference type="NCBI Taxonomy" id="2603253"/>
    <lineage>
        <taxon>Bacteria</taxon>
        <taxon>Pseudomonadati</taxon>
        <taxon>Bacteroidota</taxon>
        <taxon>Cytophagia</taxon>
        <taxon>Cytophagales</taxon>
        <taxon>Hymenobacteraceae</taxon>
        <taxon>Pontibacter</taxon>
    </lineage>
</organism>
<keyword evidence="1" id="KW-1133">Transmembrane helix</keyword>
<feature type="transmembrane region" description="Helical" evidence="1">
    <location>
        <begin position="20"/>
        <end position="44"/>
    </location>
</feature>
<evidence type="ECO:0000256" key="1">
    <source>
        <dbReference type="SAM" id="Phobius"/>
    </source>
</evidence>
<name>A0A5C8K9U9_9BACT</name>
<keyword evidence="1" id="KW-0812">Transmembrane</keyword>
<protein>
    <submittedName>
        <fullName evidence="2">PepSY domain-containing protein</fullName>
    </submittedName>
</protein>
<comment type="caution">
    <text evidence="2">The sequence shown here is derived from an EMBL/GenBank/DDBJ whole genome shotgun (WGS) entry which is preliminary data.</text>
</comment>
<proteinExistence type="predicted"/>
<dbReference type="PANTHER" id="PTHR34219">
    <property type="entry name" value="IRON-REGULATED INNER MEMBRANE PROTEIN-RELATED"/>
    <property type="match status" value="1"/>
</dbReference>
<gene>
    <name evidence="2" type="ORF">FVR03_03310</name>
</gene>
<feature type="transmembrane region" description="Helical" evidence="1">
    <location>
        <begin position="351"/>
        <end position="373"/>
    </location>
</feature>
<feature type="transmembrane region" description="Helical" evidence="1">
    <location>
        <begin position="150"/>
        <end position="171"/>
    </location>
</feature>
<accession>A0A5C8K9U9</accession>
<dbReference type="OrthoDB" id="111691at2"/>
<dbReference type="RefSeq" id="WP_147920347.1">
    <property type="nucleotide sequence ID" value="NZ_VRTY01000008.1"/>
</dbReference>
<dbReference type="InterPro" id="IPR005625">
    <property type="entry name" value="PepSY-ass_TM"/>
</dbReference>
<feature type="transmembrane region" description="Helical" evidence="1">
    <location>
        <begin position="202"/>
        <end position="222"/>
    </location>
</feature>
<dbReference type="EMBL" id="VRTY01000008">
    <property type="protein sequence ID" value="TXK51572.1"/>
    <property type="molecule type" value="Genomic_DNA"/>
</dbReference>
<evidence type="ECO:0000313" key="2">
    <source>
        <dbReference type="EMBL" id="TXK51572.1"/>
    </source>
</evidence>
<keyword evidence="3" id="KW-1185">Reference proteome</keyword>
<reference evidence="2 3" key="1">
    <citation type="submission" date="2019-08" db="EMBL/GenBank/DDBJ databases">
        <authorList>
            <person name="Shi S."/>
        </authorList>
    </citation>
    <scope>NUCLEOTIDE SEQUENCE [LARGE SCALE GENOMIC DNA]</scope>
    <source>
        <strain evidence="2 3">GY10130</strain>
    </source>
</reference>
<dbReference type="AlphaFoldDB" id="A0A5C8K9U9"/>
<dbReference type="Pfam" id="PF03929">
    <property type="entry name" value="PepSY_TM"/>
    <property type="match status" value="1"/>
</dbReference>
<dbReference type="Proteomes" id="UP000321926">
    <property type="component" value="Unassembled WGS sequence"/>
</dbReference>
<evidence type="ECO:0000313" key="3">
    <source>
        <dbReference type="Proteomes" id="UP000321926"/>
    </source>
</evidence>